<dbReference type="PROSITE" id="PS00487">
    <property type="entry name" value="IMP_DH_GMP_RED"/>
    <property type="match status" value="1"/>
</dbReference>
<feature type="domain" description="CBS" evidence="20">
    <location>
        <begin position="94"/>
        <end position="149"/>
    </location>
</feature>
<accession>A0A517Y208</accession>
<evidence type="ECO:0000256" key="6">
    <source>
        <dbReference type="ARBA" id="ARBA00022749"/>
    </source>
</evidence>
<feature type="binding site" description="in other chain" evidence="13 16">
    <location>
        <position position="301"/>
    </location>
    <ligand>
        <name>K(+)</name>
        <dbReference type="ChEBI" id="CHEBI:29103"/>
        <note>ligand shared between two tetrameric partners</note>
    </ligand>
</feature>
<dbReference type="UniPathway" id="UPA00601">
    <property type="reaction ID" value="UER00295"/>
</dbReference>
<evidence type="ECO:0000256" key="14">
    <source>
        <dbReference type="PIRSR" id="PIRSR000130-1"/>
    </source>
</evidence>
<dbReference type="CDD" id="cd04601">
    <property type="entry name" value="CBS_pair_IMPDH"/>
    <property type="match status" value="1"/>
</dbReference>
<dbReference type="SUPFAM" id="SSF54631">
    <property type="entry name" value="CBS-domain pair"/>
    <property type="match status" value="1"/>
</dbReference>
<dbReference type="InterPro" id="IPR005990">
    <property type="entry name" value="IMP_DH"/>
</dbReference>
<feature type="binding site" evidence="13">
    <location>
        <position position="472"/>
    </location>
    <ligand>
        <name>K(+)</name>
        <dbReference type="ChEBI" id="CHEBI:29103"/>
        <note>ligand shared between two tetrameric partners</note>
    </ligand>
</feature>
<keyword evidence="4 13" id="KW-0479">Metal-binding</keyword>
<evidence type="ECO:0000313" key="22">
    <source>
        <dbReference type="Proteomes" id="UP000319576"/>
    </source>
</evidence>
<feature type="binding site" evidence="13">
    <location>
        <position position="470"/>
    </location>
    <ligand>
        <name>K(+)</name>
        <dbReference type="ChEBI" id="CHEBI:29103"/>
        <note>ligand shared between two tetrameric partners</note>
    </ligand>
</feature>
<comment type="subunit">
    <text evidence="3 13">Homotetramer.</text>
</comment>
<dbReference type="PROSITE" id="PS51371">
    <property type="entry name" value="CBS"/>
    <property type="match status" value="2"/>
</dbReference>
<evidence type="ECO:0000256" key="9">
    <source>
        <dbReference type="ARBA" id="ARBA00023002"/>
    </source>
</evidence>
<dbReference type="SMART" id="SM01240">
    <property type="entry name" value="IMPDH"/>
    <property type="match status" value="1"/>
</dbReference>
<feature type="domain" description="CBS" evidence="20">
    <location>
        <begin position="153"/>
        <end position="213"/>
    </location>
</feature>
<evidence type="ECO:0000256" key="4">
    <source>
        <dbReference type="ARBA" id="ARBA00022723"/>
    </source>
</evidence>
<comment type="function">
    <text evidence="13">Catalyzes the conversion of inosine 5'-phosphate (IMP) to xanthosine 5'-phosphate (XMP), the first committed and rate-limiting step in the de novo synthesis of guanine nucleotides, and therefore plays an important role in the regulation of cell growth.</text>
</comment>
<evidence type="ECO:0000256" key="16">
    <source>
        <dbReference type="PIRSR" id="PIRSR000130-4"/>
    </source>
</evidence>
<keyword evidence="11 17" id="KW-0129">CBS domain</keyword>
<dbReference type="InterPro" id="IPR046342">
    <property type="entry name" value="CBS_dom_sf"/>
</dbReference>
<evidence type="ECO:0000256" key="10">
    <source>
        <dbReference type="ARBA" id="ARBA00023027"/>
    </source>
</evidence>
<comment type="activity regulation">
    <text evidence="13">Mycophenolic acid (MPA) is a non-competitive inhibitor that prevents formation of the closed enzyme conformation by binding to the same site as the amobile flap. In contrast, mizoribine monophosphate (MZP) is a competitive inhibitor that induces the closed conformation. MPA is a potent inhibitor of mammalian IMPDHs but a poor inhibitor of the bacterial enzymes. MZP is a more potent inhibitor of bacterial IMPDH.</text>
</comment>
<feature type="active site" description="Thioimidate intermediate" evidence="13 14">
    <location>
        <position position="301"/>
    </location>
</feature>
<dbReference type="KEGG" id="uli:ETAA1_58080"/>
<feature type="binding site" evidence="13">
    <location>
        <position position="416"/>
    </location>
    <ligand>
        <name>IMP</name>
        <dbReference type="ChEBI" id="CHEBI:58053"/>
    </ligand>
</feature>
<dbReference type="HAMAP" id="MF_01964">
    <property type="entry name" value="IMPDH"/>
    <property type="match status" value="1"/>
</dbReference>
<evidence type="ECO:0000256" key="19">
    <source>
        <dbReference type="RuleBase" id="RU003928"/>
    </source>
</evidence>
<feature type="active site" description="Proton acceptor" evidence="13 14">
    <location>
        <position position="397"/>
    </location>
</feature>
<feature type="binding site" description="in other chain" evidence="13 16">
    <location>
        <position position="296"/>
    </location>
    <ligand>
        <name>K(+)</name>
        <dbReference type="ChEBI" id="CHEBI:29103"/>
        <note>ligand shared between two tetrameric partners</note>
    </ligand>
</feature>
<dbReference type="InterPro" id="IPR015875">
    <property type="entry name" value="IMP_DH/GMP_Rdtase_CS"/>
</dbReference>
<dbReference type="PANTHER" id="PTHR11911">
    <property type="entry name" value="INOSINE-5-MONOPHOSPHATE DEHYDROGENASE RELATED"/>
    <property type="match status" value="1"/>
</dbReference>
<dbReference type="CDD" id="cd00381">
    <property type="entry name" value="IMPDH"/>
    <property type="match status" value="1"/>
</dbReference>
<dbReference type="Gene3D" id="3.20.20.70">
    <property type="entry name" value="Aldolase class I"/>
    <property type="match status" value="1"/>
</dbReference>
<dbReference type="EMBL" id="CP036273">
    <property type="protein sequence ID" value="QDU23800.1"/>
    <property type="molecule type" value="Genomic_DNA"/>
</dbReference>
<proteinExistence type="inferred from homology"/>
<comment type="similarity">
    <text evidence="2 13 18">Belongs to the IMPDH/GMPR family.</text>
</comment>
<evidence type="ECO:0000256" key="5">
    <source>
        <dbReference type="ARBA" id="ARBA00022737"/>
    </source>
</evidence>
<dbReference type="InterPro" id="IPR000644">
    <property type="entry name" value="CBS_dom"/>
</dbReference>
<comment type="cofactor">
    <cofactor evidence="1 13">
        <name>K(+)</name>
        <dbReference type="ChEBI" id="CHEBI:29103"/>
    </cofactor>
</comment>
<dbReference type="InterPro" id="IPR001093">
    <property type="entry name" value="IMP_DH_GMPRt"/>
</dbReference>
<feature type="binding site" evidence="13">
    <location>
        <position position="299"/>
    </location>
    <ligand>
        <name>IMP</name>
        <dbReference type="ChEBI" id="CHEBI:58053"/>
    </ligand>
</feature>
<evidence type="ECO:0000256" key="8">
    <source>
        <dbReference type="ARBA" id="ARBA00022958"/>
    </source>
</evidence>
<dbReference type="GO" id="GO:0046872">
    <property type="term" value="F:metal ion binding"/>
    <property type="evidence" value="ECO:0007669"/>
    <property type="project" value="UniProtKB-UniRule"/>
</dbReference>
<reference evidence="21 22" key="1">
    <citation type="submission" date="2019-02" db="EMBL/GenBank/DDBJ databases">
        <title>Deep-cultivation of Planctomycetes and their phenomic and genomic characterization uncovers novel biology.</title>
        <authorList>
            <person name="Wiegand S."/>
            <person name="Jogler M."/>
            <person name="Boedeker C."/>
            <person name="Pinto D."/>
            <person name="Vollmers J."/>
            <person name="Rivas-Marin E."/>
            <person name="Kohn T."/>
            <person name="Peeters S.H."/>
            <person name="Heuer A."/>
            <person name="Rast P."/>
            <person name="Oberbeckmann S."/>
            <person name="Bunk B."/>
            <person name="Jeske O."/>
            <person name="Meyerdierks A."/>
            <person name="Storesund J.E."/>
            <person name="Kallscheuer N."/>
            <person name="Luecker S."/>
            <person name="Lage O.M."/>
            <person name="Pohl T."/>
            <person name="Merkel B.J."/>
            <person name="Hornburger P."/>
            <person name="Mueller R.-W."/>
            <person name="Bruemmer F."/>
            <person name="Labrenz M."/>
            <person name="Spormann A.M."/>
            <person name="Op den Camp H."/>
            <person name="Overmann J."/>
            <person name="Amann R."/>
            <person name="Jetten M.S.M."/>
            <person name="Mascher T."/>
            <person name="Medema M.H."/>
            <person name="Devos D.P."/>
            <person name="Kaster A.-K."/>
            <person name="Ovreas L."/>
            <person name="Rohde M."/>
            <person name="Galperin M.Y."/>
            <person name="Jogler C."/>
        </authorList>
    </citation>
    <scope>NUCLEOTIDE SEQUENCE [LARGE SCALE GENOMIC DNA]</scope>
    <source>
        <strain evidence="21 22">ETA_A1</strain>
    </source>
</reference>
<feature type="binding site" evidence="13 15">
    <location>
        <begin position="294"/>
        <end position="296"/>
    </location>
    <ligand>
        <name>NAD(+)</name>
        <dbReference type="ChEBI" id="CHEBI:57540"/>
    </ligand>
</feature>
<feature type="binding site" description="in other chain" evidence="13 16">
    <location>
        <position position="298"/>
    </location>
    <ligand>
        <name>K(+)</name>
        <dbReference type="ChEBI" id="CHEBI:29103"/>
        <note>ligand shared between two tetrameric partners</note>
    </ligand>
</feature>
<comment type="catalytic activity">
    <reaction evidence="12 13 19">
        <text>IMP + NAD(+) + H2O = XMP + NADH + H(+)</text>
        <dbReference type="Rhea" id="RHEA:11708"/>
        <dbReference type="ChEBI" id="CHEBI:15377"/>
        <dbReference type="ChEBI" id="CHEBI:15378"/>
        <dbReference type="ChEBI" id="CHEBI:57464"/>
        <dbReference type="ChEBI" id="CHEBI:57540"/>
        <dbReference type="ChEBI" id="CHEBI:57945"/>
        <dbReference type="ChEBI" id="CHEBI:58053"/>
        <dbReference type="EC" id="1.1.1.205"/>
    </reaction>
</comment>
<feature type="binding site" evidence="13">
    <location>
        <begin position="381"/>
        <end position="385"/>
    </location>
    <ligand>
        <name>IMP</name>
        <dbReference type="ChEBI" id="CHEBI:58053"/>
    </ligand>
</feature>
<dbReference type="Pfam" id="PF00571">
    <property type="entry name" value="CBS"/>
    <property type="match status" value="2"/>
</dbReference>
<dbReference type="SMART" id="SM00116">
    <property type="entry name" value="CBS"/>
    <property type="match status" value="2"/>
</dbReference>
<name>A0A517Y208_9BACT</name>
<keyword evidence="9 13" id="KW-0560">Oxidoreductase</keyword>
<dbReference type="InterPro" id="IPR013785">
    <property type="entry name" value="Aldolase_TIM"/>
</dbReference>
<dbReference type="Proteomes" id="UP000319576">
    <property type="component" value="Chromosome"/>
</dbReference>
<dbReference type="NCBIfam" id="TIGR01302">
    <property type="entry name" value="IMP_dehydrog"/>
    <property type="match status" value="1"/>
</dbReference>
<evidence type="ECO:0000256" key="3">
    <source>
        <dbReference type="ARBA" id="ARBA00011881"/>
    </source>
</evidence>
<feature type="binding site" evidence="13">
    <location>
        <position position="471"/>
    </location>
    <ligand>
        <name>K(+)</name>
        <dbReference type="ChEBI" id="CHEBI:29103"/>
        <note>ligand shared between two tetrameric partners</note>
    </ligand>
</feature>
<evidence type="ECO:0000256" key="12">
    <source>
        <dbReference type="ARBA" id="ARBA00048028"/>
    </source>
</evidence>
<dbReference type="EC" id="1.1.1.205" evidence="13 19"/>
<keyword evidence="8 13" id="KW-0630">Potassium</keyword>
<dbReference type="PIRSF" id="PIRSF000130">
    <property type="entry name" value="IMPDH"/>
    <property type="match status" value="1"/>
</dbReference>
<dbReference type="AlphaFoldDB" id="A0A517Y208"/>
<protein>
    <recommendedName>
        <fullName evidence="13 19">Inosine-5'-monophosphate dehydrogenase</fullName>
        <shortName evidence="13">IMP dehydrogenase</shortName>
        <shortName evidence="13">IMPD</shortName>
        <shortName evidence="13">IMPDH</shortName>
        <ecNumber evidence="13 19">1.1.1.205</ecNumber>
    </recommendedName>
</protein>
<evidence type="ECO:0000256" key="1">
    <source>
        <dbReference type="ARBA" id="ARBA00001958"/>
    </source>
</evidence>
<feature type="binding site" evidence="13">
    <location>
        <position position="245"/>
    </location>
    <ligand>
        <name>NAD(+)</name>
        <dbReference type="ChEBI" id="CHEBI:57540"/>
    </ligand>
</feature>
<evidence type="ECO:0000256" key="18">
    <source>
        <dbReference type="RuleBase" id="RU003927"/>
    </source>
</evidence>
<keyword evidence="7 13" id="KW-0658">Purine biosynthesis</keyword>
<dbReference type="PANTHER" id="PTHR11911:SF111">
    <property type="entry name" value="INOSINE-5'-MONOPHOSPHATE DEHYDROGENASE"/>
    <property type="match status" value="1"/>
</dbReference>
<dbReference type="SUPFAM" id="SSF51412">
    <property type="entry name" value="Inosine monophosphate dehydrogenase (IMPDH)"/>
    <property type="match status" value="1"/>
</dbReference>
<dbReference type="FunFam" id="3.20.20.70:FF:000003">
    <property type="entry name" value="GMP reductase"/>
    <property type="match status" value="1"/>
</dbReference>
<dbReference type="RefSeq" id="WP_145244020.1">
    <property type="nucleotide sequence ID" value="NZ_CP036273.1"/>
</dbReference>
<comment type="pathway">
    <text evidence="13 19">Purine metabolism; XMP biosynthesis via de novo pathway; XMP from IMP: step 1/1.</text>
</comment>
<evidence type="ECO:0000256" key="2">
    <source>
        <dbReference type="ARBA" id="ARBA00005502"/>
    </source>
</evidence>
<evidence type="ECO:0000256" key="11">
    <source>
        <dbReference type="ARBA" id="ARBA00023122"/>
    </source>
</evidence>
<dbReference type="Pfam" id="PF00478">
    <property type="entry name" value="IMPDH"/>
    <property type="match status" value="1"/>
</dbReference>
<evidence type="ECO:0000259" key="20">
    <source>
        <dbReference type="PROSITE" id="PS51371"/>
    </source>
</evidence>
<evidence type="ECO:0000256" key="15">
    <source>
        <dbReference type="PIRSR" id="PIRSR000130-3"/>
    </source>
</evidence>
<evidence type="ECO:0000256" key="7">
    <source>
        <dbReference type="ARBA" id="ARBA00022755"/>
    </source>
</evidence>
<feature type="binding site" evidence="13">
    <location>
        <begin position="334"/>
        <end position="336"/>
    </location>
    <ligand>
        <name>IMP</name>
        <dbReference type="ChEBI" id="CHEBI:58053"/>
    </ligand>
</feature>
<evidence type="ECO:0000256" key="13">
    <source>
        <dbReference type="HAMAP-Rule" id="MF_01964"/>
    </source>
</evidence>
<dbReference type="GO" id="GO:0006177">
    <property type="term" value="P:GMP biosynthetic process"/>
    <property type="evidence" value="ECO:0007669"/>
    <property type="project" value="UniProtKB-UniRule"/>
</dbReference>
<evidence type="ECO:0000256" key="17">
    <source>
        <dbReference type="PROSITE-ProRule" id="PRU00703"/>
    </source>
</evidence>
<keyword evidence="6 13" id="KW-0332">GMP biosynthesis</keyword>
<sequence>MLNRIAYRGITFDDVLLEPGYSDVVPKDTSVRTRVSRNVTINVPILSSPMDTVTESELAIALAQEGGIGIIHKNLSVRDQTREVDKVKRSENGIITDPITLPPDDTVGHARQIMEEHKISGVPITVNGVLKGILTRRDLKFLTDNSQKLAEVMTKDNLVTAPGNTSLAEAQRILTQNKVEKLLLVDDLYRLTGLITIKDVDNAAKYPAACKDERGRLKVGAAVGVHDLERAASLIAAGVDVLVVDSAHGHSRNVVETVRAIKAKHAIDVIAGNVATAAGAQALADAGADGVKVGIGPGSICTTRIVSGVGVPQLSAIAEAVKGLAGTGVPVIADGGIRYSGDITKALAAGAHAVMIGGLFAGLAESPGQTILYRGRTFKQYRGMGSLGAMVAGSADRYGQGTTGGGRPANGKLVPEGVEGRVPYKGHLAPYVYQLVGGLRAGMGYCGCRTLDELRTQTRFIQVTAASVQESHPHDIAITQEAPNYSTADLGAGDGV</sequence>
<keyword evidence="10 13" id="KW-0520">NAD</keyword>
<feature type="binding site" evidence="13">
    <location>
        <begin position="357"/>
        <end position="358"/>
    </location>
    <ligand>
        <name>IMP</name>
        <dbReference type="ChEBI" id="CHEBI:58053"/>
    </ligand>
</feature>
<evidence type="ECO:0000313" key="21">
    <source>
        <dbReference type="EMBL" id="QDU23800.1"/>
    </source>
</evidence>
<keyword evidence="22" id="KW-1185">Reference proteome</keyword>
<dbReference type="GO" id="GO:0006183">
    <property type="term" value="P:GTP biosynthetic process"/>
    <property type="evidence" value="ECO:0007669"/>
    <property type="project" value="TreeGrafter"/>
</dbReference>
<dbReference type="GO" id="GO:0000166">
    <property type="term" value="F:nucleotide binding"/>
    <property type="evidence" value="ECO:0007669"/>
    <property type="project" value="UniProtKB-UniRule"/>
</dbReference>
<dbReference type="GO" id="GO:0003938">
    <property type="term" value="F:IMP dehydrogenase activity"/>
    <property type="evidence" value="ECO:0007669"/>
    <property type="project" value="UniProtKB-UniRule"/>
</dbReference>
<gene>
    <name evidence="21" type="primary">guaB_2</name>
    <name evidence="13" type="synonym">guaB</name>
    <name evidence="21" type="ORF">ETAA1_58080</name>
</gene>
<organism evidence="21 22">
    <name type="scientific">Urbifossiella limnaea</name>
    <dbReference type="NCBI Taxonomy" id="2528023"/>
    <lineage>
        <taxon>Bacteria</taxon>
        <taxon>Pseudomonadati</taxon>
        <taxon>Planctomycetota</taxon>
        <taxon>Planctomycetia</taxon>
        <taxon>Gemmatales</taxon>
        <taxon>Gemmataceae</taxon>
        <taxon>Urbifossiella</taxon>
    </lineage>
</organism>
<dbReference type="OrthoDB" id="9805398at2"/>
<feature type="binding site" evidence="15">
    <location>
        <begin position="245"/>
        <end position="247"/>
    </location>
    <ligand>
        <name>NAD(+)</name>
        <dbReference type="ChEBI" id="CHEBI:57540"/>
    </ligand>
</feature>
<comment type="caution">
    <text evidence="13">Lacks conserved residue(s) required for the propagation of feature annotation.</text>
</comment>
<keyword evidence="5" id="KW-0677">Repeat</keyword>